<dbReference type="InterPro" id="IPR005225">
    <property type="entry name" value="Small_GTP-bd"/>
</dbReference>
<dbReference type="GO" id="GO:0005525">
    <property type="term" value="F:GTP binding"/>
    <property type="evidence" value="ECO:0007669"/>
    <property type="project" value="UniProtKB-KW"/>
</dbReference>
<dbReference type="SUPFAM" id="SSF52540">
    <property type="entry name" value="P-loop containing nucleoside triphosphate hydrolases"/>
    <property type="match status" value="1"/>
</dbReference>
<reference evidence="8" key="1">
    <citation type="submission" date="2018-05" db="EMBL/GenBank/DDBJ databases">
        <authorList>
            <person name="Lanie J.A."/>
            <person name="Ng W.-L."/>
            <person name="Kazmierczak K.M."/>
            <person name="Andrzejewski T.M."/>
            <person name="Davidsen T.M."/>
            <person name="Wayne K.J."/>
            <person name="Tettelin H."/>
            <person name="Glass J.I."/>
            <person name="Rusch D."/>
            <person name="Podicherti R."/>
            <person name="Tsui H.-C.T."/>
            <person name="Winkler M.E."/>
        </authorList>
    </citation>
    <scope>NUCLEOTIDE SEQUENCE</scope>
</reference>
<keyword evidence="4" id="KW-0648">Protein biosynthesis</keyword>
<evidence type="ECO:0000256" key="2">
    <source>
        <dbReference type="ARBA" id="ARBA00022540"/>
    </source>
</evidence>
<dbReference type="Gene3D" id="2.40.30.10">
    <property type="entry name" value="Translation factors"/>
    <property type="match status" value="1"/>
</dbReference>
<dbReference type="GO" id="GO:0003924">
    <property type="term" value="F:GTPase activity"/>
    <property type="evidence" value="ECO:0007669"/>
    <property type="project" value="InterPro"/>
</dbReference>
<dbReference type="CDD" id="cd01887">
    <property type="entry name" value="IF2_eIF5B"/>
    <property type="match status" value="1"/>
</dbReference>
<dbReference type="InterPro" id="IPR006847">
    <property type="entry name" value="IF2_N"/>
</dbReference>
<sequence>MALIRIFQIAKELNISHTDILSFLNTKGVDIKSHMSPVDDDVRNLIMSEFAKDKKLVDRFRKEQVRKEIHDTRLKEKQESQKKLQLLSLQEQRKIEKTEKIKSEKEKQKAEKDVIDVPVSRDEKMVGSKSVKAIKKKYTTPKKQKLRKINLSNIQSEIGQPGPSKQSKSSKDKKEVASKSVETKVKATLAAIGTKKKKKTYKKSKSKDDLEIQHDEEIAVSIKVPEFSSVDELSKIFEVSSSDVIEFCIELGTLATINQRLDWDVIELLANHFGYNAEKIKDVFEDIFTFEETEEDKEKATSRSPVVTVMGHVDHGKTSLLDYIRNTKVAAGESGGITQHIGAYKVKVKENKFITFLDTPGHEAFTAMRARGAQVTDIVILIVAADDAVMPQTKEAISHAKAASVPIIVAINKIDKPGADPDKVRRELSENDVLVESWGGKVQAVEISALNGDGIDDLLDSLLLETEILDLKSNKECLAMGTVIDSKLDRGLGPIGTVLIQKGTLKIGDPFICNDFSGKVRSIMNEIG</sequence>
<feature type="region of interest" description="Disordered" evidence="6">
    <location>
        <begin position="152"/>
        <end position="179"/>
    </location>
</feature>
<protein>
    <recommendedName>
        <fullName evidence="7">Tr-type G domain-containing protein</fullName>
    </recommendedName>
</protein>
<dbReference type="PROSITE" id="PS51722">
    <property type="entry name" value="G_TR_2"/>
    <property type="match status" value="1"/>
</dbReference>
<dbReference type="Pfam" id="PF04760">
    <property type="entry name" value="IF2_N"/>
    <property type="match status" value="2"/>
</dbReference>
<dbReference type="GO" id="GO:0005737">
    <property type="term" value="C:cytoplasm"/>
    <property type="evidence" value="ECO:0007669"/>
    <property type="project" value="TreeGrafter"/>
</dbReference>
<dbReference type="Gene3D" id="3.40.50.300">
    <property type="entry name" value="P-loop containing nucleotide triphosphate hydrolases"/>
    <property type="match status" value="1"/>
</dbReference>
<dbReference type="InterPro" id="IPR000795">
    <property type="entry name" value="T_Tr_GTP-bd_dom"/>
</dbReference>
<comment type="similarity">
    <text evidence="1">Belongs to the TRAFAC class translation factor GTPase superfamily. Classic translation factor GTPase family. IF-2 subfamily.</text>
</comment>
<dbReference type="InterPro" id="IPR027417">
    <property type="entry name" value="P-loop_NTPase"/>
</dbReference>
<organism evidence="8">
    <name type="scientific">marine metagenome</name>
    <dbReference type="NCBI Taxonomy" id="408172"/>
    <lineage>
        <taxon>unclassified sequences</taxon>
        <taxon>metagenomes</taxon>
        <taxon>ecological metagenomes</taxon>
    </lineage>
</organism>
<dbReference type="NCBIfam" id="TIGR00487">
    <property type="entry name" value="IF-2"/>
    <property type="match status" value="1"/>
</dbReference>
<accession>A0A381YF61</accession>
<evidence type="ECO:0000259" key="7">
    <source>
        <dbReference type="PROSITE" id="PS51722"/>
    </source>
</evidence>
<evidence type="ECO:0000256" key="5">
    <source>
        <dbReference type="ARBA" id="ARBA00023134"/>
    </source>
</evidence>
<keyword evidence="3" id="KW-0547">Nucleotide-binding</keyword>
<dbReference type="Pfam" id="PF00009">
    <property type="entry name" value="GTP_EFTU"/>
    <property type="match status" value="1"/>
</dbReference>
<dbReference type="InterPro" id="IPR009000">
    <property type="entry name" value="Transl_B-barrel_sf"/>
</dbReference>
<dbReference type="AlphaFoldDB" id="A0A381YF61"/>
<dbReference type="InterPro" id="IPR000178">
    <property type="entry name" value="TF_IF2_bacterial-like"/>
</dbReference>
<keyword evidence="2" id="KW-0396">Initiation factor</keyword>
<dbReference type="InterPro" id="IPR053905">
    <property type="entry name" value="EF-G-like_DII"/>
</dbReference>
<feature type="compositionally biased region" description="Basic and acidic residues" evidence="6">
    <location>
        <begin position="169"/>
        <end position="179"/>
    </location>
</feature>
<dbReference type="FunFam" id="3.40.50.300:FF:000019">
    <property type="entry name" value="Translation initiation factor IF-2"/>
    <property type="match status" value="1"/>
</dbReference>
<evidence type="ECO:0000256" key="4">
    <source>
        <dbReference type="ARBA" id="ARBA00022917"/>
    </source>
</evidence>
<keyword evidence="5" id="KW-0342">GTP-binding</keyword>
<proteinExistence type="inferred from homology"/>
<dbReference type="GO" id="GO:0003743">
    <property type="term" value="F:translation initiation factor activity"/>
    <property type="evidence" value="ECO:0007669"/>
    <property type="project" value="UniProtKB-KW"/>
</dbReference>
<evidence type="ECO:0000313" key="8">
    <source>
        <dbReference type="EMBL" id="SVA75242.1"/>
    </source>
</evidence>
<name>A0A381YF61_9ZZZZ</name>
<dbReference type="InterPro" id="IPR015760">
    <property type="entry name" value="TIF_IF2"/>
</dbReference>
<feature type="domain" description="Tr-type G" evidence="7">
    <location>
        <begin position="302"/>
        <end position="470"/>
    </location>
</feature>
<dbReference type="Gene3D" id="1.10.10.2480">
    <property type="match status" value="1"/>
</dbReference>
<gene>
    <name evidence="8" type="ORF">METZ01_LOCUS128096</name>
</gene>
<dbReference type="NCBIfam" id="TIGR00231">
    <property type="entry name" value="small_GTP"/>
    <property type="match status" value="1"/>
</dbReference>
<dbReference type="SUPFAM" id="SSF50447">
    <property type="entry name" value="Translation proteins"/>
    <property type="match status" value="1"/>
</dbReference>
<dbReference type="PANTHER" id="PTHR43381">
    <property type="entry name" value="TRANSLATION INITIATION FACTOR IF-2-RELATED"/>
    <property type="match status" value="1"/>
</dbReference>
<dbReference type="EMBL" id="UINC01018009">
    <property type="protein sequence ID" value="SVA75242.1"/>
    <property type="molecule type" value="Genomic_DNA"/>
</dbReference>
<dbReference type="PANTHER" id="PTHR43381:SF5">
    <property type="entry name" value="TR-TYPE G DOMAIN-CONTAINING PROTEIN"/>
    <property type="match status" value="1"/>
</dbReference>
<dbReference type="Pfam" id="PF22042">
    <property type="entry name" value="EF-G_D2"/>
    <property type="match status" value="1"/>
</dbReference>
<evidence type="ECO:0000256" key="6">
    <source>
        <dbReference type="SAM" id="MobiDB-lite"/>
    </source>
</evidence>
<evidence type="ECO:0000256" key="3">
    <source>
        <dbReference type="ARBA" id="ARBA00022741"/>
    </source>
</evidence>
<evidence type="ECO:0000256" key="1">
    <source>
        <dbReference type="ARBA" id="ARBA00007733"/>
    </source>
</evidence>
<feature type="non-terminal residue" evidence="8">
    <location>
        <position position="528"/>
    </location>
</feature>